<proteinExistence type="predicted"/>
<evidence type="ECO:0000313" key="3">
    <source>
        <dbReference type="Proteomes" id="UP000323386"/>
    </source>
</evidence>
<name>A0A5C3F196_9BASI</name>
<accession>A0A5C3F196</accession>
<feature type="region of interest" description="Disordered" evidence="1">
    <location>
        <begin position="115"/>
        <end position="134"/>
    </location>
</feature>
<feature type="region of interest" description="Disordered" evidence="1">
    <location>
        <begin position="201"/>
        <end position="236"/>
    </location>
</feature>
<dbReference type="Proteomes" id="UP000323386">
    <property type="component" value="Unassembled WGS sequence"/>
</dbReference>
<feature type="compositionally biased region" description="Low complexity" evidence="1">
    <location>
        <begin position="225"/>
        <end position="236"/>
    </location>
</feature>
<organism evidence="2 3">
    <name type="scientific">Pseudozyma flocculosa</name>
    <dbReference type="NCBI Taxonomy" id="84751"/>
    <lineage>
        <taxon>Eukaryota</taxon>
        <taxon>Fungi</taxon>
        <taxon>Dikarya</taxon>
        <taxon>Basidiomycota</taxon>
        <taxon>Ustilaginomycotina</taxon>
        <taxon>Ustilaginomycetes</taxon>
        <taxon>Ustilaginales</taxon>
        <taxon>Ustilaginaceae</taxon>
        <taxon>Pseudozyma</taxon>
    </lineage>
</organism>
<dbReference type="EMBL" id="OOIP01000009">
    <property type="protein sequence ID" value="SPO38198.1"/>
    <property type="molecule type" value="Genomic_DNA"/>
</dbReference>
<keyword evidence="3" id="KW-1185">Reference proteome</keyword>
<feature type="region of interest" description="Disordered" evidence="1">
    <location>
        <begin position="82"/>
        <end position="107"/>
    </location>
</feature>
<reference evidence="2 3" key="1">
    <citation type="submission" date="2018-03" db="EMBL/GenBank/DDBJ databases">
        <authorList>
            <person name="Guldener U."/>
        </authorList>
    </citation>
    <scope>NUCLEOTIDE SEQUENCE [LARGE SCALE GENOMIC DNA]</scope>
    <source>
        <strain evidence="2 3">DAOM196992</strain>
    </source>
</reference>
<gene>
    <name evidence="2" type="ORF">PSFLO_03675</name>
</gene>
<evidence type="ECO:0000313" key="2">
    <source>
        <dbReference type="EMBL" id="SPO38198.1"/>
    </source>
</evidence>
<evidence type="ECO:0000256" key="1">
    <source>
        <dbReference type="SAM" id="MobiDB-lite"/>
    </source>
</evidence>
<dbReference type="AlphaFoldDB" id="A0A5C3F196"/>
<protein>
    <submittedName>
        <fullName evidence="2">Uncharacterized protein</fullName>
    </submittedName>
</protein>
<sequence>MLALRAAAAACAVRIQYMCRHSFSLVPASSSREAKATALGLGLERARAAITARVAAPSSRVVSHVATARALSTTLARRSLPALRDDREWGRSSTPGSAKGDQPPEDPAERIALARPSVNRHRIADGASTASFRRPAERLTLMGTEEAASGSLRTRPGAYKEHRRRARGAWLSVAACGRAQCPTTPPPPPAELSVQLHMAGGRRVAAGDRQAGHLTDQPSRKRRQQQASKSSSSVHAQKAGASLIVARYEANRFQAAASRTLSSVPALSRTSRLAAVLPSTGRPGLIASHRSHLIWSISSGASGVGLGGATRAMILPEASECAPA</sequence>